<dbReference type="GO" id="GO:0005794">
    <property type="term" value="C:Golgi apparatus"/>
    <property type="evidence" value="ECO:0007669"/>
    <property type="project" value="TreeGrafter"/>
</dbReference>
<dbReference type="Pfam" id="PF07686">
    <property type="entry name" value="V-set"/>
    <property type="match status" value="1"/>
</dbReference>
<protein>
    <recommendedName>
        <fullName evidence="13">Ig-like domain-containing protein</fullName>
    </recommendedName>
</protein>
<dbReference type="PANTHER" id="PTHR44888">
    <property type="entry name" value="HEPACAM FAMILY MEMBER 2-RELATED"/>
    <property type="match status" value="1"/>
</dbReference>
<evidence type="ECO:0000256" key="8">
    <source>
        <dbReference type="ARBA" id="ARBA00023180"/>
    </source>
</evidence>
<feature type="domain" description="Ig-like" evidence="13">
    <location>
        <begin position="231"/>
        <end position="316"/>
    </location>
</feature>
<dbReference type="GO" id="GO:0005819">
    <property type="term" value="C:spindle"/>
    <property type="evidence" value="ECO:0007669"/>
    <property type="project" value="TreeGrafter"/>
</dbReference>
<dbReference type="InterPro" id="IPR036179">
    <property type="entry name" value="Ig-like_dom_sf"/>
</dbReference>
<dbReference type="GO" id="GO:0007098">
    <property type="term" value="P:centrosome cycle"/>
    <property type="evidence" value="ECO:0007669"/>
    <property type="project" value="TreeGrafter"/>
</dbReference>
<dbReference type="SMART" id="SM00409">
    <property type="entry name" value="IG"/>
    <property type="match status" value="3"/>
</dbReference>
<dbReference type="InterPro" id="IPR003599">
    <property type="entry name" value="Ig_sub"/>
</dbReference>
<evidence type="ECO:0000313" key="15">
    <source>
        <dbReference type="Proteomes" id="UP001066276"/>
    </source>
</evidence>
<evidence type="ECO:0000256" key="2">
    <source>
        <dbReference type="ARBA" id="ARBA00022490"/>
    </source>
</evidence>
<dbReference type="InterPro" id="IPR007110">
    <property type="entry name" value="Ig-like_dom"/>
</dbReference>
<dbReference type="PROSITE" id="PS50835">
    <property type="entry name" value="IG_LIKE"/>
    <property type="match status" value="2"/>
</dbReference>
<keyword evidence="15" id="KW-1185">Reference proteome</keyword>
<evidence type="ECO:0000256" key="3">
    <source>
        <dbReference type="ARBA" id="ARBA00022692"/>
    </source>
</evidence>
<dbReference type="InterPro" id="IPR013783">
    <property type="entry name" value="Ig-like_fold"/>
</dbReference>
<keyword evidence="9" id="KW-0131">Cell cycle</keyword>
<keyword evidence="2" id="KW-0963">Cytoplasm</keyword>
<dbReference type="Pfam" id="PF13927">
    <property type="entry name" value="Ig_3"/>
    <property type="match status" value="1"/>
</dbReference>
<gene>
    <name evidence="14" type="ORF">NDU88_006125</name>
</gene>
<organism evidence="14 15">
    <name type="scientific">Pleurodeles waltl</name>
    <name type="common">Iberian ribbed newt</name>
    <dbReference type="NCBI Taxonomy" id="8319"/>
    <lineage>
        <taxon>Eukaryota</taxon>
        <taxon>Metazoa</taxon>
        <taxon>Chordata</taxon>
        <taxon>Craniata</taxon>
        <taxon>Vertebrata</taxon>
        <taxon>Euteleostomi</taxon>
        <taxon>Amphibia</taxon>
        <taxon>Batrachia</taxon>
        <taxon>Caudata</taxon>
        <taxon>Salamandroidea</taxon>
        <taxon>Salamandridae</taxon>
        <taxon>Pleurodelinae</taxon>
        <taxon>Pleurodeles</taxon>
    </lineage>
</organism>
<keyword evidence="5 12" id="KW-1133">Transmembrane helix</keyword>
<evidence type="ECO:0000313" key="14">
    <source>
        <dbReference type="EMBL" id="KAJ1101051.1"/>
    </source>
</evidence>
<keyword evidence="6 12" id="KW-0472">Membrane</keyword>
<dbReference type="InterPro" id="IPR052280">
    <property type="entry name" value="HEPACAM_domain"/>
</dbReference>
<dbReference type="Gene3D" id="2.60.40.10">
    <property type="entry name" value="Immunoglobulins"/>
    <property type="match status" value="3"/>
</dbReference>
<dbReference type="InterPro" id="IPR013106">
    <property type="entry name" value="Ig_V-set"/>
</dbReference>
<evidence type="ECO:0000256" key="10">
    <source>
        <dbReference type="ARBA" id="ARBA00023319"/>
    </source>
</evidence>
<evidence type="ECO:0000256" key="6">
    <source>
        <dbReference type="ARBA" id="ARBA00023136"/>
    </source>
</evidence>
<dbReference type="SUPFAM" id="SSF48726">
    <property type="entry name" value="Immunoglobulin"/>
    <property type="match status" value="3"/>
</dbReference>
<dbReference type="GO" id="GO:0005813">
    <property type="term" value="C:centrosome"/>
    <property type="evidence" value="ECO:0007669"/>
    <property type="project" value="TreeGrafter"/>
</dbReference>
<dbReference type="InterPro" id="IPR003598">
    <property type="entry name" value="Ig_sub2"/>
</dbReference>
<feature type="transmembrane region" description="Helical" evidence="12">
    <location>
        <begin position="434"/>
        <end position="454"/>
    </location>
</feature>
<evidence type="ECO:0000256" key="7">
    <source>
        <dbReference type="ARBA" id="ARBA00023157"/>
    </source>
</evidence>
<feature type="domain" description="Ig-like" evidence="13">
    <location>
        <begin position="317"/>
        <end position="413"/>
    </location>
</feature>
<dbReference type="SMART" id="SM00408">
    <property type="entry name" value="IGc2"/>
    <property type="match status" value="1"/>
</dbReference>
<sequence length="534" mass="59369">MIGGSHHDVRAVARGKELATDPPMHQVEGCYGIWTVARAYHPRCYEEHLFLARSSGGGHPALMQALRRLKEALCVIEKSLHEITDPNLWETGACQDAPRSSCICRLPSGTCSALTLRVPAHTVHGIEGQPLVLPVHYNFKSPASGIQIIWLLDQPQSFSRYLLTSVNKSVVPDLEFQHKFTLRPPNASLLINQLHLSDEGNYIVKINVEGSGTISASQSIQVTVNVPVTRPVIRSEPTSGAVEYVGNMTLVCTVLNGTRVSYQWLKNGQPLQASPSYTLSPNNDTLFIAPVMKEDIGNYSCLAWNPVSEMESKPLTPTIYYGPYGLTVNSDKGLKFGEVFTVDVGEVILFDCSADSNPPNVYSWIRRGDNTTHVIKQGPRFEVLSDKVSRKTTDYTCRAYNNVTGKGEETQFTVIITSRGREKLIQKESSISPLAAITGISLFLIISISLLFIWKRCQPHKVLKRKFHNSPSTEYRRPQMLSGHEDALDDFGIYEFVAVPDSSLIRRAQDLPSTVYEVIQHVPEQQSSSNQECR</sequence>
<dbReference type="FunFam" id="2.60.40.10:FF:000483">
    <property type="entry name" value="HEPACAM family member 2 isoform X1"/>
    <property type="match status" value="1"/>
</dbReference>
<dbReference type="Proteomes" id="UP001066276">
    <property type="component" value="Chromosome 10"/>
</dbReference>
<evidence type="ECO:0000256" key="9">
    <source>
        <dbReference type="ARBA" id="ARBA00023306"/>
    </source>
</evidence>
<keyword evidence="4" id="KW-0732">Signal</keyword>
<keyword evidence="3 12" id="KW-0812">Transmembrane</keyword>
<name>A0AAV7MCJ4_PLEWA</name>
<dbReference type="GO" id="GO:0030496">
    <property type="term" value="C:midbody"/>
    <property type="evidence" value="ECO:0007669"/>
    <property type="project" value="TreeGrafter"/>
</dbReference>
<evidence type="ECO:0000256" key="1">
    <source>
        <dbReference type="ARBA" id="ARBA00004496"/>
    </source>
</evidence>
<dbReference type="PANTHER" id="PTHR44888:SF1">
    <property type="entry name" value="HEPACAM FAMILY MEMBER 2"/>
    <property type="match status" value="1"/>
</dbReference>
<accession>A0AAV7MCJ4</accession>
<evidence type="ECO:0000256" key="11">
    <source>
        <dbReference type="ARBA" id="ARBA00046288"/>
    </source>
</evidence>
<dbReference type="FunFam" id="2.60.40.10:FF:000506">
    <property type="entry name" value="HEPACAM family member 2 isoform X2"/>
    <property type="match status" value="1"/>
</dbReference>
<proteinExistence type="predicted"/>
<comment type="subcellular location">
    <subcellularLocation>
        <location evidence="1">Cytoplasm</location>
    </subcellularLocation>
    <subcellularLocation>
        <location evidence="11">Endomembrane system</location>
        <topology evidence="11">Single-pass type I membrane protein</topology>
    </subcellularLocation>
</comment>
<keyword evidence="8" id="KW-0325">Glycoprotein</keyword>
<evidence type="ECO:0000256" key="12">
    <source>
        <dbReference type="SAM" id="Phobius"/>
    </source>
</evidence>
<evidence type="ECO:0000259" key="13">
    <source>
        <dbReference type="PROSITE" id="PS50835"/>
    </source>
</evidence>
<dbReference type="EMBL" id="JANPWB010000014">
    <property type="protein sequence ID" value="KAJ1101051.1"/>
    <property type="molecule type" value="Genomic_DNA"/>
</dbReference>
<evidence type="ECO:0000256" key="5">
    <source>
        <dbReference type="ARBA" id="ARBA00022989"/>
    </source>
</evidence>
<keyword evidence="7" id="KW-1015">Disulfide bond</keyword>
<dbReference type="AlphaFoldDB" id="A0AAV7MCJ4"/>
<reference evidence="14" key="1">
    <citation type="journal article" date="2022" name="bioRxiv">
        <title>Sequencing and chromosome-scale assembly of the giantPleurodeles waltlgenome.</title>
        <authorList>
            <person name="Brown T."/>
            <person name="Elewa A."/>
            <person name="Iarovenko S."/>
            <person name="Subramanian E."/>
            <person name="Araus A.J."/>
            <person name="Petzold A."/>
            <person name="Susuki M."/>
            <person name="Suzuki K.-i.T."/>
            <person name="Hayashi T."/>
            <person name="Toyoda A."/>
            <person name="Oliveira C."/>
            <person name="Osipova E."/>
            <person name="Leigh N.D."/>
            <person name="Simon A."/>
            <person name="Yun M.H."/>
        </authorList>
    </citation>
    <scope>NUCLEOTIDE SEQUENCE</scope>
    <source>
        <strain evidence="14">20211129_DDA</strain>
        <tissue evidence="14">Liver</tissue>
    </source>
</reference>
<evidence type="ECO:0000256" key="4">
    <source>
        <dbReference type="ARBA" id="ARBA00022729"/>
    </source>
</evidence>
<comment type="caution">
    <text evidence="14">The sequence shown here is derived from an EMBL/GenBank/DDBJ whole genome shotgun (WGS) entry which is preliminary data.</text>
</comment>
<keyword evidence="10" id="KW-0393">Immunoglobulin domain</keyword>